<dbReference type="EMBL" id="BSPX01000002">
    <property type="protein sequence ID" value="GLT20821.1"/>
    <property type="molecule type" value="Genomic_DNA"/>
</dbReference>
<protein>
    <submittedName>
        <fullName evidence="1">Uncharacterized protein</fullName>
    </submittedName>
</protein>
<reference evidence="2" key="1">
    <citation type="journal article" date="2019" name="Int. J. Syst. Evol. Microbiol.">
        <title>The Global Catalogue of Microorganisms (GCM) 10K type strain sequencing project: providing services to taxonomists for standard genome sequencing and annotation.</title>
        <authorList>
            <consortium name="The Broad Institute Genomics Platform"/>
            <consortium name="The Broad Institute Genome Sequencing Center for Infectious Disease"/>
            <person name="Wu L."/>
            <person name="Ma J."/>
        </authorList>
    </citation>
    <scope>NUCLEOTIDE SEQUENCE [LARGE SCALE GENOMIC DNA]</scope>
    <source>
        <strain evidence="2">NBRC 102407</strain>
    </source>
</reference>
<name>A0ABQ6F7P5_9RHOO</name>
<comment type="caution">
    <text evidence="1">The sequence shown here is derived from an EMBL/GenBank/DDBJ whole genome shotgun (WGS) entry which is preliminary data.</text>
</comment>
<evidence type="ECO:0000313" key="2">
    <source>
        <dbReference type="Proteomes" id="UP001157167"/>
    </source>
</evidence>
<keyword evidence="2" id="KW-1185">Reference proteome</keyword>
<dbReference type="Proteomes" id="UP001157167">
    <property type="component" value="Unassembled WGS sequence"/>
</dbReference>
<accession>A0ABQ6F7P5</accession>
<evidence type="ECO:0000313" key="1">
    <source>
        <dbReference type="EMBL" id="GLT20821.1"/>
    </source>
</evidence>
<dbReference type="RefSeq" id="WP_284186411.1">
    <property type="nucleotide sequence ID" value="NZ_BSPX01000002.1"/>
</dbReference>
<gene>
    <name evidence="1" type="ORF">GCM10007933_02730</name>
</gene>
<organism evidence="1 2">
    <name type="scientific">Zoogloea oryzae</name>
    <dbReference type="NCBI Taxonomy" id="310767"/>
    <lineage>
        <taxon>Bacteria</taxon>
        <taxon>Pseudomonadati</taxon>
        <taxon>Pseudomonadota</taxon>
        <taxon>Betaproteobacteria</taxon>
        <taxon>Rhodocyclales</taxon>
        <taxon>Zoogloeaceae</taxon>
        <taxon>Zoogloea</taxon>
    </lineage>
</organism>
<sequence>MRDFSPVAYGDAIRSNLISSLDYSCDDFGGDRVNLSGLLAVFVTDSLDGGNRCSPRPIIVKVQSVSNKDIVGSLGTWARCIASSSSSVLESVDASSNAKFLRELYSRSSLLRDTKYTLMSFVFDRVEGAFAERDLKTVDDILYSYEPSQSIDIVSVGLLRATFRANKRLKSWDACLARVIKHLSDSGKDWRRQLRGLLGVNDSIVLAANSTVL</sequence>
<proteinExistence type="predicted"/>